<protein>
    <submittedName>
        <fullName evidence="3">Excalibur domain protein</fullName>
    </submittedName>
</protein>
<accession>C9PS17</accession>
<keyword evidence="4" id="KW-1185">Reference proteome</keyword>
<dbReference type="Pfam" id="PF05901">
    <property type="entry name" value="Excalibur"/>
    <property type="match status" value="1"/>
</dbReference>
<evidence type="ECO:0000259" key="2">
    <source>
        <dbReference type="SMART" id="SM00894"/>
    </source>
</evidence>
<dbReference type="RefSeq" id="WP_005762868.1">
    <property type="nucleotide sequence ID" value="NZ_GG704810.1"/>
</dbReference>
<proteinExistence type="predicted"/>
<feature type="chain" id="PRO_5003000072" evidence="1">
    <location>
        <begin position="20"/>
        <end position="70"/>
    </location>
</feature>
<keyword evidence="1" id="KW-0732">Signal</keyword>
<dbReference type="AlphaFoldDB" id="C9PS17"/>
<dbReference type="InterPro" id="IPR008613">
    <property type="entry name" value="Excalibur_Ca-bd_domain"/>
</dbReference>
<name>C9PS17_9PAST</name>
<dbReference type="HOGENOM" id="CLU_201562_0_0_6"/>
<sequence length="70" mass="7738">MKQICLLLLLSTLTFSSYAKRVSCKSFATQEQAQRYMERHNAPQLDGDGDGEACECLPGGSKYGSTSCRR</sequence>
<organism evidence="3 4">
    <name type="scientific">Pasteurella dagmatis ATCC 43325</name>
    <dbReference type="NCBI Taxonomy" id="667128"/>
    <lineage>
        <taxon>Bacteria</taxon>
        <taxon>Pseudomonadati</taxon>
        <taxon>Pseudomonadota</taxon>
        <taxon>Gammaproteobacteria</taxon>
        <taxon>Pasteurellales</taxon>
        <taxon>Pasteurellaceae</taxon>
        <taxon>Pasteurella</taxon>
    </lineage>
</organism>
<dbReference type="STRING" id="667128.HMPREF0621_1791"/>
<dbReference type="SMART" id="SM00894">
    <property type="entry name" value="Excalibur"/>
    <property type="match status" value="1"/>
</dbReference>
<comment type="caution">
    <text evidence="3">The sequence shown here is derived from an EMBL/GenBank/DDBJ whole genome shotgun (WGS) entry which is preliminary data.</text>
</comment>
<feature type="domain" description="Excalibur calcium-binding" evidence="2">
    <location>
        <begin position="20"/>
        <end position="55"/>
    </location>
</feature>
<dbReference type="Proteomes" id="UP000005519">
    <property type="component" value="Unassembled WGS sequence"/>
</dbReference>
<feature type="signal peptide" evidence="1">
    <location>
        <begin position="1"/>
        <end position="19"/>
    </location>
</feature>
<evidence type="ECO:0000256" key="1">
    <source>
        <dbReference type="SAM" id="SignalP"/>
    </source>
</evidence>
<dbReference type="EMBL" id="ACZR01000018">
    <property type="protein sequence ID" value="EEX49744.1"/>
    <property type="molecule type" value="Genomic_DNA"/>
</dbReference>
<gene>
    <name evidence="3" type="ORF">HMPREF0621_1791</name>
</gene>
<evidence type="ECO:0000313" key="4">
    <source>
        <dbReference type="Proteomes" id="UP000005519"/>
    </source>
</evidence>
<reference evidence="3 4" key="1">
    <citation type="submission" date="2009-10" db="EMBL/GenBank/DDBJ databases">
        <authorList>
            <person name="Muzny D."/>
            <person name="Qin X."/>
            <person name="Deng J."/>
            <person name="Jiang H."/>
            <person name="Liu Y."/>
            <person name="Qu J."/>
            <person name="Song X.-Z."/>
            <person name="Zhang L."/>
            <person name="Thornton R."/>
            <person name="Coyle M."/>
            <person name="Francisco L."/>
            <person name="Jackson L."/>
            <person name="Javaid M."/>
            <person name="Korchina V."/>
            <person name="Kovar C."/>
            <person name="Mata R."/>
            <person name="Mathew T."/>
            <person name="Ngo R."/>
            <person name="Nguyen L."/>
            <person name="Nguyen N."/>
            <person name="Okwuonu G."/>
            <person name="Ongeri F."/>
            <person name="Pham C."/>
            <person name="Simmons D."/>
            <person name="Wilczek-Boney K."/>
            <person name="Hale W."/>
            <person name="Jakkamsetti A."/>
            <person name="Pham P."/>
            <person name="Ruth R."/>
            <person name="San Lucas F."/>
            <person name="Warren J."/>
            <person name="Zhang J."/>
            <person name="Zhao Z."/>
            <person name="Zhou C."/>
            <person name="Zhu D."/>
            <person name="Lee S."/>
            <person name="Bess C."/>
            <person name="Blankenburg K."/>
            <person name="Forbes L."/>
            <person name="Fu Q."/>
            <person name="Gubbala S."/>
            <person name="Hirani K."/>
            <person name="Jayaseelan J.C."/>
            <person name="Lara F."/>
            <person name="Munidasa M."/>
            <person name="Palculict T."/>
            <person name="Patil S."/>
            <person name="Pu L.-L."/>
            <person name="Saada N."/>
            <person name="Tang L."/>
            <person name="Weissenberger G."/>
            <person name="Zhu Y."/>
            <person name="Hemphill L."/>
            <person name="Shang Y."/>
            <person name="Youmans B."/>
            <person name="Ayvaz T."/>
            <person name="Ross M."/>
            <person name="Santibanez J."/>
            <person name="Aqrawi P."/>
            <person name="Gross S."/>
            <person name="Joshi V."/>
            <person name="Fowler G."/>
            <person name="Nazareth L."/>
            <person name="Reid J."/>
            <person name="Worley K."/>
            <person name="Petrosino J."/>
            <person name="Highlander S."/>
            <person name="Gibbs R."/>
        </authorList>
    </citation>
    <scope>NUCLEOTIDE SEQUENCE [LARGE SCALE GENOMIC DNA]</scope>
    <source>
        <strain evidence="3 4">ATCC 43325</strain>
    </source>
</reference>
<dbReference type="OrthoDB" id="5681216at2"/>
<evidence type="ECO:0000313" key="3">
    <source>
        <dbReference type="EMBL" id="EEX49744.1"/>
    </source>
</evidence>